<protein>
    <recommendedName>
        <fullName evidence="3">GrpE protein homolog, mitochondrial</fullName>
    </recommendedName>
</protein>
<dbReference type="InterPro" id="IPR000740">
    <property type="entry name" value="GrpE"/>
</dbReference>
<accession>A0A9P6HPP6</accession>
<dbReference type="GO" id="GO:0000774">
    <property type="term" value="F:adenyl-nucleotide exchange factor activity"/>
    <property type="evidence" value="ECO:0007669"/>
    <property type="project" value="InterPro"/>
</dbReference>
<evidence type="ECO:0000256" key="3">
    <source>
        <dbReference type="ARBA" id="ARBA00014521"/>
    </source>
</evidence>
<dbReference type="SUPFAM" id="SSF51064">
    <property type="entry name" value="Head domain of nucleotide exchange factor GrpE"/>
    <property type="match status" value="1"/>
</dbReference>
<keyword evidence="8" id="KW-1185">Reference proteome</keyword>
<dbReference type="OrthoDB" id="201635at2759"/>
<evidence type="ECO:0000256" key="5">
    <source>
        <dbReference type="SAM" id="Coils"/>
    </source>
</evidence>
<dbReference type="AlphaFoldDB" id="A0A9P6HPP6"/>
<reference evidence="7" key="1">
    <citation type="journal article" date="2020" name="Nat. Commun.">
        <title>Large-scale genome sequencing of mycorrhizal fungi provides insights into the early evolution of symbiotic traits.</title>
        <authorList>
            <person name="Miyauchi S."/>
            <person name="Kiss E."/>
            <person name="Kuo A."/>
            <person name="Drula E."/>
            <person name="Kohler A."/>
            <person name="Sanchez-Garcia M."/>
            <person name="Morin E."/>
            <person name="Andreopoulos B."/>
            <person name="Barry K.W."/>
            <person name="Bonito G."/>
            <person name="Buee M."/>
            <person name="Carver A."/>
            <person name="Chen C."/>
            <person name="Cichocki N."/>
            <person name="Clum A."/>
            <person name="Culley D."/>
            <person name="Crous P.W."/>
            <person name="Fauchery L."/>
            <person name="Girlanda M."/>
            <person name="Hayes R.D."/>
            <person name="Keri Z."/>
            <person name="LaButti K."/>
            <person name="Lipzen A."/>
            <person name="Lombard V."/>
            <person name="Magnuson J."/>
            <person name="Maillard F."/>
            <person name="Murat C."/>
            <person name="Nolan M."/>
            <person name="Ohm R.A."/>
            <person name="Pangilinan J."/>
            <person name="Pereira M.F."/>
            <person name="Perotto S."/>
            <person name="Peter M."/>
            <person name="Pfister S."/>
            <person name="Riley R."/>
            <person name="Sitrit Y."/>
            <person name="Stielow J.B."/>
            <person name="Szollosi G."/>
            <person name="Zifcakova L."/>
            <person name="Stursova M."/>
            <person name="Spatafora J.W."/>
            <person name="Tedersoo L."/>
            <person name="Vaario L.M."/>
            <person name="Yamada A."/>
            <person name="Yan M."/>
            <person name="Wang P."/>
            <person name="Xu J."/>
            <person name="Bruns T."/>
            <person name="Baldrian P."/>
            <person name="Vilgalys R."/>
            <person name="Dunand C."/>
            <person name="Henrissat B."/>
            <person name="Grigoriev I.V."/>
            <person name="Hibbett D."/>
            <person name="Nagy L.G."/>
            <person name="Martin F.M."/>
        </authorList>
    </citation>
    <scope>NUCLEOTIDE SEQUENCE</scope>
    <source>
        <strain evidence="7">UH-Tt-Lm1</strain>
    </source>
</reference>
<feature type="compositionally biased region" description="Basic and acidic residues" evidence="6">
    <location>
        <begin position="43"/>
        <end position="55"/>
    </location>
</feature>
<dbReference type="InterPro" id="IPR013805">
    <property type="entry name" value="GrpE_CC"/>
</dbReference>
<name>A0A9P6HPP6_9AGAM</name>
<evidence type="ECO:0000256" key="6">
    <source>
        <dbReference type="SAM" id="MobiDB-lite"/>
    </source>
</evidence>
<proteinExistence type="inferred from homology"/>
<evidence type="ECO:0000313" key="7">
    <source>
        <dbReference type="EMBL" id="KAF9792433.1"/>
    </source>
</evidence>
<keyword evidence="4" id="KW-0143">Chaperone</keyword>
<evidence type="ECO:0000256" key="2">
    <source>
        <dbReference type="ARBA" id="ARBA00009054"/>
    </source>
</evidence>
<evidence type="ECO:0000313" key="8">
    <source>
        <dbReference type="Proteomes" id="UP000736335"/>
    </source>
</evidence>
<dbReference type="GO" id="GO:0006457">
    <property type="term" value="P:protein folding"/>
    <property type="evidence" value="ECO:0007669"/>
    <property type="project" value="InterPro"/>
</dbReference>
<dbReference type="GO" id="GO:0030150">
    <property type="term" value="P:protein import into mitochondrial matrix"/>
    <property type="evidence" value="ECO:0007669"/>
    <property type="project" value="TreeGrafter"/>
</dbReference>
<dbReference type="GO" id="GO:0051087">
    <property type="term" value="F:protein-folding chaperone binding"/>
    <property type="evidence" value="ECO:0007669"/>
    <property type="project" value="InterPro"/>
</dbReference>
<dbReference type="Proteomes" id="UP000736335">
    <property type="component" value="Unassembled WGS sequence"/>
</dbReference>
<dbReference type="PROSITE" id="PS01071">
    <property type="entry name" value="GRPE"/>
    <property type="match status" value="1"/>
</dbReference>
<dbReference type="PANTHER" id="PTHR21237">
    <property type="entry name" value="GRPE PROTEIN"/>
    <property type="match status" value="1"/>
</dbReference>
<dbReference type="CDD" id="cd00446">
    <property type="entry name" value="GrpE"/>
    <property type="match status" value="1"/>
</dbReference>
<reference evidence="7" key="2">
    <citation type="submission" date="2020-11" db="EMBL/GenBank/DDBJ databases">
        <authorList>
            <consortium name="DOE Joint Genome Institute"/>
            <person name="Kuo A."/>
            <person name="Miyauchi S."/>
            <person name="Kiss E."/>
            <person name="Drula E."/>
            <person name="Kohler A."/>
            <person name="Sanchez-Garcia M."/>
            <person name="Andreopoulos B."/>
            <person name="Barry K.W."/>
            <person name="Bonito G."/>
            <person name="Buee M."/>
            <person name="Carver A."/>
            <person name="Chen C."/>
            <person name="Cichocki N."/>
            <person name="Clum A."/>
            <person name="Culley D."/>
            <person name="Crous P.W."/>
            <person name="Fauchery L."/>
            <person name="Girlanda M."/>
            <person name="Hayes R."/>
            <person name="Keri Z."/>
            <person name="Labutti K."/>
            <person name="Lipzen A."/>
            <person name="Lombard V."/>
            <person name="Magnuson J."/>
            <person name="Maillard F."/>
            <person name="Morin E."/>
            <person name="Murat C."/>
            <person name="Nolan M."/>
            <person name="Ohm R."/>
            <person name="Pangilinan J."/>
            <person name="Pereira M."/>
            <person name="Perotto S."/>
            <person name="Peter M."/>
            <person name="Riley R."/>
            <person name="Sitrit Y."/>
            <person name="Stielow B."/>
            <person name="Szollosi G."/>
            <person name="Zifcakova L."/>
            <person name="Stursova M."/>
            <person name="Spatafora J.W."/>
            <person name="Tedersoo L."/>
            <person name="Vaario L.-M."/>
            <person name="Yamada A."/>
            <person name="Yan M."/>
            <person name="Wang P."/>
            <person name="Xu J."/>
            <person name="Bruns T."/>
            <person name="Baldrian P."/>
            <person name="Vilgalys R."/>
            <person name="Henrissat B."/>
            <person name="Grigoriev I.V."/>
            <person name="Hibbett D."/>
            <person name="Nagy L.G."/>
            <person name="Martin F.M."/>
        </authorList>
    </citation>
    <scope>NUCLEOTIDE SEQUENCE</scope>
    <source>
        <strain evidence="7">UH-Tt-Lm1</strain>
    </source>
</reference>
<keyword evidence="5" id="KW-0175">Coiled coil</keyword>
<comment type="similarity">
    <text evidence="2">Belongs to the GrpE family.</text>
</comment>
<dbReference type="InterPro" id="IPR009012">
    <property type="entry name" value="GrpE_head"/>
</dbReference>
<dbReference type="PANTHER" id="PTHR21237:SF23">
    <property type="entry name" value="GRPE PROTEIN HOMOLOG, MITOCHONDRIAL"/>
    <property type="match status" value="1"/>
</dbReference>
<dbReference type="Pfam" id="PF01025">
    <property type="entry name" value="GrpE"/>
    <property type="match status" value="1"/>
</dbReference>
<sequence length="240" mass="26874">MNATRNLIQSFSGSLTVQHLARRTVANSPRTHFLAIGSRRCYSEDSKPSERKGEGESMDTASSKDEFELSKKLAVKEEEVADLKSRLRYLQADFINLQRNSAREKEQTKDYAITKFASDLLETADVLSLALKSVPPEALKPPSSPTPPSIPEGKSAQAYLTELHTGVEITHRLLLQTLFKYHVKPYDPTGEKFDPNKHEAMFQAPIPDKEPGTVFDCQKIGYTIKDRVLRAAKVGVVQDR</sequence>
<organism evidence="7 8">
    <name type="scientific">Thelephora terrestris</name>
    <dbReference type="NCBI Taxonomy" id="56493"/>
    <lineage>
        <taxon>Eukaryota</taxon>
        <taxon>Fungi</taxon>
        <taxon>Dikarya</taxon>
        <taxon>Basidiomycota</taxon>
        <taxon>Agaricomycotina</taxon>
        <taxon>Agaricomycetes</taxon>
        <taxon>Thelephorales</taxon>
        <taxon>Thelephoraceae</taxon>
        <taxon>Thelephora</taxon>
    </lineage>
</organism>
<dbReference type="EMBL" id="WIUZ02000001">
    <property type="protein sequence ID" value="KAF9792433.1"/>
    <property type="molecule type" value="Genomic_DNA"/>
</dbReference>
<dbReference type="GO" id="GO:0051082">
    <property type="term" value="F:unfolded protein binding"/>
    <property type="evidence" value="ECO:0007669"/>
    <property type="project" value="TreeGrafter"/>
</dbReference>
<comment type="caution">
    <text evidence="7">The sequence shown here is derived from an EMBL/GenBank/DDBJ whole genome shotgun (WGS) entry which is preliminary data.</text>
</comment>
<dbReference type="FunFam" id="2.30.22.10:FF:000002">
    <property type="entry name" value="GrpE protein homolog"/>
    <property type="match status" value="1"/>
</dbReference>
<evidence type="ECO:0000256" key="1">
    <source>
        <dbReference type="ARBA" id="ARBA00004305"/>
    </source>
</evidence>
<dbReference type="SUPFAM" id="SSF58014">
    <property type="entry name" value="Coiled-coil domain of nucleotide exchange factor GrpE"/>
    <property type="match status" value="1"/>
</dbReference>
<evidence type="ECO:0000256" key="4">
    <source>
        <dbReference type="ARBA" id="ARBA00023186"/>
    </source>
</evidence>
<dbReference type="Gene3D" id="3.90.20.20">
    <property type="match status" value="1"/>
</dbReference>
<feature type="coiled-coil region" evidence="5">
    <location>
        <begin position="73"/>
        <end position="100"/>
    </location>
</feature>
<dbReference type="HAMAP" id="MF_01151">
    <property type="entry name" value="GrpE"/>
    <property type="match status" value="1"/>
</dbReference>
<feature type="region of interest" description="Disordered" evidence="6">
    <location>
        <begin position="43"/>
        <end position="68"/>
    </location>
</feature>
<dbReference type="Gene3D" id="2.30.22.10">
    <property type="entry name" value="Head domain of nucleotide exchange factor GrpE"/>
    <property type="match status" value="1"/>
</dbReference>
<dbReference type="GO" id="GO:0001405">
    <property type="term" value="C:PAM complex, Tim23 associated import motor"/>
    <property type="evidence" value="ECO:0007669"/>
    <property type="project" value="TreeGrafter"/>
</dbReference>
<dbReference type="GO" id="GO:0042803">
    <property type="term" value="F:protein homodimerization activity"/>
    <property type="evidence" value="ECO:0007669"/>
    <property type="project" value="InterPro"/>
</dbReference>
<gene>
    <name evidence="7" type="ORF">BJ322DRAFT_1132888</name>
</gene>
<comment type="subcellular location">
    <subcellularLocation>
        <location evidence="1">Mitochondrion matrix</location>
    </subcellularLocation>
</comment>